<evidence type="ECO:0000313" key="5">
    <source>
        <dbReference type="EMBL" id="KGR76217.1"/>
    </source>
</evidence>
<dbReference type="InterPro" id="IPR003778">
    <property type="entry name" value="CT_A_B"/>
</dbReference>
<keyword evidence="3" id="KW-0067">ATP-binding</keyword>
<dbReference type="InterPro" id="IPR029000">
    <property type="entry name" value="Cyclophilin-like_dom_sf"/>
</dbReference>
<dbReference type="Proteomes" id="UP000030416">
    <property type="component" value="Unassembled WGS sequence"/>
</dbReference>
<accession>A0A0A3IN03</accession>
<dbReference type="GO" id="GO:0005524">
    <property type="term" value="F:ATP binding"/>
    <property type="evidence" value="ECO:0007669"/>
    <property type="project" value="UniProtKB-KW"/>
</dbReference>
<dbReference type="EMBL" id="JPVN01000027">
    <property type="protein sequence ID" value="KGR76217.1"/>
    <property type="molecule type" value="Genomic_DNA"/>
</dbReference>
<feature type="domain" description="Carboxyltransferase" evidence="4">
    <location>
        <begin position="26"/>
        <end position="287"/>
    </location>
</feature>
<organism evidence="5 6">
    <name type="scientific">Ureibacillus manganicus DSM 26584</name>
    <dbReference type="NCBI Taxonomy" id="1384049"/>
    <lineage>
        <taxon>Bacteria</taxon>
        <taxon>Bacillati</taxon>
        <taxon>Bacillota</taxon>
        <taxon>Bacilli</taxon>
        <taxon>Bacillales</taxon>
        <taxon>Caryophanaceae</taxon>
        <taxon>Ureibacillus</taxon>
    </lineage>
</organism>
<dbReference type="Gene3D" id="2.40.100.10">
    <property type="entry name" value="Cyclophilin-like"/>
    <property type="match status" value="1"/>
</dbReference>
<dbReference type="PANTHER" id="PTHR43309:SF3">
    <property type="entry name" value="5-OXOPROLINASE SUBUNIT C"/>
    <property type="match status" value="1"/>
</dbReference>
<reference evidence="5 6" key="1">
    <citation type="submission" date="2014-02" db="EMBL/GenBank/DDBJ databases">
        <title>Draft genome sequence of Lysinibacillus manganicus DSM 26584T.</title>
        <authorList>
            <person name="Zhang F."/>
            <person name="Wang G."/>
            <person name="Zhang L."/>
        </authorList>
    </citation>
    <scope>NUCLEOTIDE SEQUENCE [LARGE SCALE GENOMIC DNA]</scope>
    <source>
        <strain evidence="5 6">DSM 26584</strain>
    </source>
</reference>
<proteinExistence type="predicted"/>
<dbReference type="InterPro" id="IPR052708">
    <property type="entry name" value="PxpC"/>
</dbReference>
<comment type="caution">
    <text evidence="5">The sequence shown here is derived from an EMBL/GenBank/DDBJ whole genome shotgun (WGS) entry which is preliminary data.</text>
</comment>
<name>A0A0A3IN03_9BACL</name>
<dbReference type="RefSeq" id="WP_036189338.1">
    <property type="nucleotide sequence ID" value="NZ_AVDA01000027.1"/>
</dbReference>
<evidence type="ECO:0000313" key="6">
    <source>
        <dbReference type="Proteomes" id="UP000030416"/>
    </source>
</evidence>
<dbReference type="OrthoDB" id="9782422at2"/>
<sequence length="287" mass="32395">MKPLLKIIRQGVYTSLQDSGRFGYRAIGIPVSGVMDRYSFEMGNKILNNAPNTVCLEIFNGGFEAEALSDHTYVITGADGDFFINDVQLYGWKSFSLCKGDRLKIKGSHNGSIFYVIPQGGVATESILQSRSTYPFARIGEEITQGRTLYGHELEQTQFVRGLMPIHRPRFDYIVQVRIFKGPHFDHFTPASRDRLSHSTFQYTGGNRMGYFFKGEKLNLIENREIISEATQFGTIQVPPNGNPIVLMADAQTVGGYPIIGTVHEDDLFKVAQLRTFNKIQFRLMED</sequence>
<dbReference type="eggNOG" id="COG1984">
    <property type="taxonomic scope" value="Bacteria"/>
</dbReference>
<keyword evidence="1" id="KW-0547">Nucleotide-binding</keyword>
<dbReference type="PANTHER" id="PTHR43309">
    <property type="entry name" value="5-OXOPROLINASE SUBUNIT C"/>
    <property type="match status" value="1"/>
</dbReference>
<dbReference type="GO" id="GO:0016787">
    <property type="term" value="F:hydrolase activity"/>
    <property type="evidence" value="ECO:0007669"/>
    <property type="project" value="UniProtKB-KW"/>
</dbReference>
<evidence type="ECO:0000256" key="2">
    <source>
        <dbReference type="ARBA" id="ARBA00022801"/>
    </source>
</evidence>
<protein>
    <submittedName>
        <fullName evidence="5">Allophanate hydrolase</fullName>
    </submittedName>
</protein>
<dbReference type="AlphaFoldDB" id="A0A0A3IN03"/>
<dbReference type="SMART" id="SM00797">
    <property type="entry name" value="AHS2"/>
    <property type="match status" value="1"/>
</dbReference>
<dbReference type="Pfam" id="PF02626">
    <property type="entry name" value="CT_A_B"/>
    <property type="match status" value="1"/>
</dbReference>
<dbReference type="STRING" id="1384049.CD29_17185"/>
<dbReference type="SUPFAM" id="SSF50891">
    <property type="entry name" value="Cyclophilin-like"/>
    <property type="match status" value="1"/>
</dbReference>
<evidence type="ECO:0000259" key="4">
    <source>
        <dbReference type="SMART" id="SM00797"/>
    </source>
</evidence>
<gene>
    <name evidence="5" type="ORF">CD29_17185</name>
</gene>
<evidence type="ECO:0000256" key="1">
    <source>
        <dbReference type="ARBA" id="ARBA00022741"/>
    </source>
</evidence>
<keyword evidence="6" id="KW-1185">Reference proteome</keyword>
<keyword evidence="2 5" id="KW-0378">Hydrolase</keyword>
<evidence type="ECO:0000256" key="3">
    <source>
        <dbReference type="ARBA" id="ARBA00022840"/>
    </source>
</evidence>